<dbReference type="Proteomes" id="UP000242084">
    <property type="component" value="Chromosome 1"/>
</dbReference>
<dbReference type="KEGG" id="sste:SAMEA4384403_0172"/>
<gene>
    <name evidence="2" type="ORF">SAMEA4384403_00172</name>
</gene>
<dbReference type="Gene3D" id="3.40.50.720">
    <property type="entry name" value="NAD(P)-binding Rossmann-like Domain"/>
    <property type="match status" value="1"/>
</dbReference>
<dbReference type="Pfam" id="PF00899">
    <property type="entry name" value="ThiF"/>
    <property type="match status" value="1"/>
</dbReference>
<evidence type="ECO:0000313" key="3">
    <source>
        <dbReference type="Proteomes" id="UP000242084"/>
    </source>
</evidence>
<dbReference type="AlphaFoldDB" id="A0A239YA81"/>
<dbReference type="SUPFAM" id="SSF69572">
    <property type="entry name" value="Activating enzymes of the ubiquitin-like proteins"/>
    <property type="match status" value="2"/>
</dbReference>
<dbReference type="EMBL" id="LT906462">
    <property type="protein sequence ID" value="SNV55600.1"/>
    <property type="molecule type" value="Genomic_DNA"/>
</dbReference>
<proteinExistence type="predicted"/>
<keyword evidence="3" id="KW-1185">Reference proteome</keyword>
<evidence type="ECO:0000259" key="1">
    <source>
        <dbReference type="Pfam" id="PF00899"/>
    </source>
</evidence>
<sequence length="629" mass="74502">MNKIMLKKGLFWALNNEGIIFYYTNTNLRKIIKSENDEKLFELLKFISDPKSEEEISRYCSNMEIKDSNSIVQFLLRNKYAEILTSEFTIENKEKRIANFIGTFPDTAYKDYKYHAKNLKFCFLGLGTAGSYTLDALLKMGFYNATLIDNDIVEEHNVISQNFSYADVGKSKAKILKDKYNNLSPDYNIQSKSEFIKNFKHLNEIVDLTSFDYLFLFADDYLLTLEIIENIFSVNPNIKLIQSGYAVLEVESIVITSRNCKVILEKLKNDHENYKSLKGVIVENSGTILESYMIAITTVKQVVDHLLNLSCTEYMKTDFLTNEYFIGSQFEYLYNKSSNNKIKELIYNIKEDLGKESERWIEEITNENFFINNIIKKPKLDKKQYEYIIENSNNESNLSFFVKNKSHLESNEYVLINENIEYIKKHIFDKVLEYVRVNFTKNIYNSLKNTIENEYIYTYRNKYINDSSLTIKNNNSIFIFNCLDGTTSNYNMLIHELFHAVFYFMGQEDMYRHEKFVFKHHMEMLTFFKEDDIFKILYINFIFNHIHIYICNSLSLDYEKYTLEGNINKFFDKWGYDDIEEMIEIVSSNINPFSPLYNYKYIYAINENINTFINHVENITLNTDFSVKV</sequence>
<dbReference type="GO" id="GO:0008641">
    <property type="term" value="F:ubiquitin-like modifier activating enzyme activity"/>
    <property type="evidence" value="ECO:0007669"/>
    <property type="project" value="InterPro"/>
</dbReference>
<organism evidence="2 3">
    <name type="scientific">Mammaliicoccus stepanovicii</name>
    <dbReference type="NCBI Taxonomy" id="643214"/>
    <lineage>
        <taxon>Bacteria</taxon>
        <taxon>Bacillati</taxon>
        <taxon>Bacillota</taxon>
        <taxon>Bacilli</taxon>
        <taxon>Bacillales</taxon>
        <taxon>Staphylococcaceae</taxon>
        <taxon>Mammaliicoccus</taxon>
    </lineage>
</organism>
<dbReference type="InterPro" id="IPR000594">
    <property type="entry name" value="ThiF_NAD_FAD-bd"/>
</dbReference>
<accession>A0A239YA81</accession>
<dbReference type="InterPro" id="IPR035985">
    <property type="entry name" value="Ubiquitin-activating_enz"/>
</dbReference>
<protein>
    <submittedName>
        <fullName evidence="2">Thiamine biosynthesis protein ThiF</fullName>
    </submittedName>
</protein>
<evidence type="ECO:0000313" key="2">
    <source>
        <dbReference type="EMBL" id="SNV55600.1"/>
    </source>
</evidence>
<reference evidence="2 3" key="1">
    <citation type="submission" date="2017-06" db="EMBL/GenBank/DDBJ databases">
        <authorList>
            <consortium name="Pathogen Informatics"/>
        </authorList>
    </citation>
    <scope>NUCLEOTIDE SEQUENCE [LARGE SCALE GENOMIC DNA]</scope>
    <source>
        <strain evidence="2 3">NCTC13839</strain>
    </source>
</reference>
<dbReference type="RefSeq" id="WP_095085439.1">
    <property type="nucleotide sequence ID" value="NZ_BMDM01000009.1"/>
</dbReference>
<name>A0A239YA81_9STAP</name>
<feature type="domain" description="THIF-type NAD/FAD binding fold" evidence="1">
    <location>
        <begin position="115"/>
        <end position="300"/>
    </location>
</feature>